<reference evidence="1 2" key="1">
    <citation type="submission" date="2018-02" db="EMBL/GenBank/DDBJ databases">
        <title>Lelliotia aquatilis sp. nov., isolated from drinking water.</title>
        <authorList>
            <person name="Kaempfer P."/>
            <person name="Glaeser S."/>
            <person name="Exner M."/>
            <person name="Doijad S."/>
            <person name="Chakraborty T."/>
        </authorList>
    </citation>
    <scope>NUCLEOTIDE SEQUENCE [LARGE SCALE GENOMIC DNA]</scope>
    <source>
        <strain evidence="1 2">6331-17</strain>
    </source>
</reference>
<evidence type="ECO:0000313" key="2">
    <source>
        <dbReference type="Proteomes" id="UP000237025"/>
    </source>
</evidence>
<gene>
    <name evidence="1" type="ORF">C3712_07145</name>
</gene>
<evidence type="ECO:0008006" key="3">
    <source>
        <dbReference type="Google" id="ProtNLM"/>
    </source>
</evidence>
<protein>
    <recommendedName>
        <fullName evidence="3">Bacterial toxin YdaT domain-containing protein</fullName>
    </recommendedName>
</protein>
<dbReference type="Proteomes" id="UP000237025">
    <property type="component" value="Unassembled WGS sequence"/>
</dbReference>
<dbReference type="Pfam" id="PF06254">
    <property type="entry name" value="YdaT_toxin"/>
    <property type="match status" value="1"/>
</dbReference>
<evidence type="ECO:0000313" key="1">
    <source>
        <dbReference type="EMBL" id="POZ23991.1"/>
    </source>
</evidence>
<organism evidence="1 2">
    <name type="scientific">Lelliottia aquatilis</name>
    <dbReference type="NCBI Taxonomy" id="2080838"/>
    <lineage>
        <taxon>Bacteria</taxon>
        <taxon>Pseudomonadati</taxon>
        <taxon>Pseudomonadota</taxon>
        <taxon>Gammaproteobacteria</taxon>
        <taxon>Enterobacterales</taxon>
        <taxon>Enterobacteriaceae</taxon>
        <taxon>Lelliottia</taxon>
    </lineage>
</organism>
<dbReference type="InterPro" id="IPR009364">
    <property type="entry name" value="YdaT-like"/>
</dbReference>
<dbReference type="RefSeq" id="WP_103948017.1">
    <property type="nucleotide sequence ID" value="NZ_PQVR01000020.1"/>
</dbReference>
<sequence length="154" mass="16900">MEINYTQILPLLIAWADGADPDSRVRGRESVGDEIARAAARLGIAGGLQEPNTAQALHNNQQRIFRWAAAETMAQQRKIAELYPAIIDALPEGLSAQLLARDSLQYRALQAAERSVKTAMKEFVRANKAIAIQELLAERQNDAVGSSSESCIYH</sequence>
<dbReference type="Gene3D" id="1.10.3600.10">
    <property type="entry name" value="Putative bacterial toxin ydaT"/>
    <property type="match status" value="1"/>
</dbReference>
<dbReference type="InterPro" id="IPR037042">
    <property type="entry name" value="YdaT-like_sf"/>
</dbReference>
<keyword evidence="2" id="KW-1185">Reference proteome</keyword>
<accession>A0ABX5A4Q9</accession>
<comment type="caution">
    <text evidence="1">The sequence shown here is derived from an EMBL/GenBank/DDBJ whole genome shotgun (WGS) entry which is preliminary data.</text>
</comment>
<dbReference type="EMBL" id="PQVW01000004">
    <property type="protein sequence ID" value="POZ23991.1"/>
    <property type="molecule type" value="Genomic_DNA"/>
</dbReference>
<name>A0ABX5A4Q9_9ENTR</name>
<proteinExistence type="predicted"/>